<dbReference type="RefSeq" id="WP_036343032.1">
    <property type="nucleotide sequence ID" value="NZ_JALN02000001.1"/>
</dbReference>
<evidence type="ECO:0000313" key="3">
    <source>
        <dbReference type="Proteomes" id="UP000022835"/>
    </source>
</evidence>
<accession>A0A064CNV4</accession>
<dbReference type="Proteomes" id="UP000022835">
    <property type="component" value="Unassembled WGS sequence"/>
</dbReference>
<dbReference type="AlphaFoldDB" id="A0A064CNV4"/>
<evidence type="ECO:0000256" key="1">
    <source>
        <dbReference type="SAM" id="MobiDB-lite"/>
    </source>
</evidence>
<proteinExistence type="predicted"/>
<gene>
    <name evidence="2" type="ORF">Y900_015945</name>
</gene>
<sequence>MSRKSDAKKARRKKRQASRDERWLPGDVKGALDDVDVELAQAVEAFDEWLTSRGWTFDAEFSTDTLISWFFEPSAAAVADEGYEPVTRIWITASGDEDDFPEAVKAVLVGTGEDAGALYTVEPEVLLAQIDPIEAYRPGDAVPVLDDT</sequence>
<comment type="caution">
    <text evidence="2">The sequence shown here is derived from an EMBL/GenBank/DDBJ whole genome shotgun (WGS) entry which is preliminary data.</text>
</comment>
<dbReference type="OrthoDB" id="4729167at2"/>
<organism evidence="2 3">
    <name type="scientific">Mycolicibacterium aromaticivorans JS19b1 = JCM 16368</name>
    <dbReference type="NCBI Taxonomy" id="1440774"/>
    <lineage>
        <taxon>Bacteria</taxon>
        <taxon>Bacillati</taxon>
        <taxon>Actinomycetota</taxon>
        <taxon>Actinomycetes</taxon>
        <taxon>Mycobacteriales</taxon>
        <taxon>Mycobacteriaceae</taxon>
        <taxon>Mycolicibacterium</taxon>
    </lineage>
</organism>
<name>A0A064CNV4_9MYCO</name>
<keyword evidence="3" id="KW-1185">Reference proteome</keyword>
<protein>
    <submittedName>
        <fullName evidence="2">Uncharacterized protein</fullName>
    </submittedName>
</protein>
<evidence type="ECO:0000313" key="2">
    <source>
        <dbReference type="EMBL" id="KDF00394.1"/>
    </source>
</evidence>
<dbReference type="STRING" id="1440774.Y900_015945"/>
<feature type="region of interest" description="Disordered" evidence="1">
    <location>
        <begin position="1"/>
        <end position="22"/>
    </location>
</feature>
<dbReference type="EMBL" id="JALN02000001">
    <property type="protein sequence ID" value="KDF00394.1"/>
    <property type="molecule type" value="Genomic_DNA"/>
</dbReference>
<reference evidence="2" key="1">
    <citation type="submission" date="2014-05" db="EMBL/GenBank/DDBJ databases">
        <title>Genome sequence of Mycobacterium aromaticivorans strain JS19b1T (= DSM 45407T).</title>
        <authorList>
            <person name="Kwak Y."/>
            <person name="Park G.-S."/>
            <person name="Li Q.X."/>
            <person name="Lee S.-E."/>
            <person name="Shin J.-H."/>
        </authorList>
    </citation>
    <scope>NUCLEOTIDE SEQUENCE [LARGE SCALE GENOMIC DNA]</scope>
    <source>
        <strain evidence="2">JS19b1</strain>
    </source>
</reference>
<dbReference type="eggNOG" id="ENOG50307V6">
    <property type="taxonomic scope" value="Bacteria"/>
</dbReference>